<dbReference type="InterPro" id="IPR028087">
    <property type="entry name" value="Tad_N"/>
</dbReference>
<proteinExistence type="predicted"/>
<evidence type="ECO:0000313" key="3">
    <source>
        <dbReference type="EMBL" id="MUI13251.1"/>
    </source>
</evidence>
<dbReference type="AlphaFoldDB" id="A0A6I3XHY1"/>
<keyword evidence="4" id="KW-1185">Reference proteome</keyword>
<evidence type="ECO:0000313" key="4">
    <source>
        <dbReference type="Proteomes" id="UP000431684"/>
    </source>
</evidence>
<name>A0A6I3XHY1_9BURK</name>
<accession>A0A6I3XHY1</accession>
<sequence>MSVRCGLRLPPGAARARQGGAILIMYAFMLMIILGFAGLVTDLGLVYYRKVQLQNAADAIALAAAQQLNGTSGGVDAAMASALAIAGTKRLGIEGRLPWNAGTQGSALRFSASPDAAPGAWMTAAEVRAAPAGITYARFDMSALDNAVHQLQPILMAMFGSGAGIGVGAVAVAGPTMLNATPLAICALSETPNGTRAFSAATSEVVTYGFRYGVTYNLLRLNPRATTHAYYLVNPVTPPSGAATAGDWNALGPFMCAGKLGYSGIGSGQLHLQKGGDAFALANQLNTRFSQFANLCSAEGAPNDRNVREFQSPGWQGTQLGASAQSSTADGRLATVADLPPGQPVAANAYGSLWAYGTAKWTSASQPGGAIGGSFTMTDWAKLYPGATAIPSKWATQTPYMSAASAHHISGADPWRRGRRLLLIPLLDCAAAAPAGAAPRARVLAYGRFFLTARASAGEVPGEFAGVVREEEVDSNVEVFR</sequence>
<keyword evidence="1" id="KW-0472">Membrane</keyword>
<reference evidence="3 4" key="1">
    <citation type="submission" date="2019-11" db="EMBL/GenBank/DDBJ databases">
        <title>Draft Genome Sequences of Six Type Strains of the Genus Massilia.</title>
        <authorList>
            <person name="Miess H."/>
            <person name="Frediansyah A."/>
            <person name="Goeker M."/>
            <person name="Gross H."/>
        </authorList>
    </citation>
    <scope>NUCLEOTIDE SEQUENCE [LARGE SCALE GENOMIC DNA]</scope>
    <source>
        <strain evidence="3 4">DSM 17513</strain>
    </source>
</reference>
<dbReference type="Pfam" id="PF13400">
    <property type="entry name" value="Tad"/>
    <property type="match status" value="1"/>
</dbReference>
<dbReference type="RefSeq" id="WP_155709076.1">
    <property type="nucleotide sequence ID" value="NZ_BMWU01000011.1"/>
</dbReference>
<evidence type="ECO:0000256" key="1">
    <source>
        <dbReference type="SAM" id="Phobius"/>
    </source>
</evidence>
<comment type="caution">
    <text evidence="3">The sequence shown here is derived from an EMBL/GenBank/DDBJ whole genome shotgun (WGS) entry which is preliminary data.</text>
</comment>
<keyword evidence="1" id="KW-0812">Transmembrane</keyword>
<dbReference type="EMBL" id="WNWM01000002">
    <property type="protein sequence ID" value="MUI13251.1"/>
    <property type="molecule type" value="Genomic_DNA"/>
</dbReference>
<dbReference type="OrthoDB" id="8595764at2"/>
<dbReference type="Proteomes" id="UP000431684">
    <property type="component" value="Unassembled WGS sequence"/>
</dbReference>
<gene>
    <name evidence="3" type="ORF">GJV26_12385</name>
</gene>
<feature type="domain" description="Putative Flp pilus-assembly TadG-like N-terminal" evidence="2">
    <location>
        <begin position="20"/>
        <end position="67"/>
    </location>
</feature>
<protein>
    <recommendedName>
        <fullName evidence="2">Putative Flp pilus-assembly TadG-like N-terminal domain-containing protein</fullName>
    </recommendedName>
</protein>
<feature type="transmembrane region" description="Helical" evidence="1">
    <location>
        <begin position="21"/>
        <end position="48"/>
    </location>
</feature>
<keyword evidence="1" id="KW-1133">Transmembrane helix</keyword>
<evidence type="ECO:0000259" key="2">
    <source>
        <dbReference type="Pfam" id="PF13400"/>
    </source>
</evidence>
<organism evidence="3 4">
    <name type="scientific">Pseudoduganella dura</name>
    <dbReference type="NCBI Taxonomy" id="321982"/>
    <lineage>
        <taxon>Bacteria</taxon>
        <taxon>Pseudomonadati</taxon>
        <taxon>Pseudomonadota</taxon>
        <taxon>Betaproteobacteria</taxon>
        <taxon>Burkholderiales</taxon>
        <taxon>Oxalobacteraceae</taxon>
        <taxon>Telluria group</taxon>
        <taxon>Pseudoduganella</taxon>
    </lineage>
</organism>